<accession>A0AAD4GKF7</accession>
<dbReference type="EMBL" id="WHUW01000004">
    <property type="protein sequence ID" value="KAF8447688.1"/>
    <property type="molecule type" value="Genomic_DNA"/>
</dbReference>
<gene>
    <name evidence="3" type="ORF">L210DRAFT_3609938</name>
</gene>
<feature type="region of interest" description="Disordered" evidence="2">
    <location>
        <begin position="536"/>
        <end position="555"/>
    </location>
</feature>
<dbReference type="PANTHER" id="PTHR15154">
    <property type="entry name" value="HAMARTIN"/>
    <property type="match status" value="1"/>
</dbReference>
<reference evidence="3" key="1">
    <citation type="submission" date="2019-10" db="EMBL/GenBank/DDBJ databases">
        <authorList>
            <consortium name="DOE Joint Genome Institute"/>
            <person name="Kuo A."/>
            <person name="Miyauchi S."/>
            <person name="Kiss E."/>
            <person name="Drula E."/>
            <person name="Kohler A."/>
            <person name="Sanchez-Garcia M."/>
            <person name="Andreopoulos B."/>
            <person name="Barry K.W."/>
            <person name="Bonito G."/>
            <person name="Buee M."/>
            <person name="Carver A."/>
            <person name="Chen C."/>
            <person name="Cichocki N."/>
            <person name="Clum A."/>
            <person name="Culley D."/>
            <person name="Crous P.W."/>
            <person name="Fauchery L."/>
            <person name="Girlanda M."/>
            <person name="Hayes R."/>
            <person name="Keri Z."/>
            <person name="LaButti K."/>
            <person name="Lipzen A."/>
            <person name="Lombard V."/>
            <person name="Magnuson J."/>
            <person name="Maillard F."/>
            <person name="Morin E."/>
            <person name="Murat C."/>
            <person name="Nolan M."/>
            <person name="Ohm R."/>
            <person name="Pangilinan J."/>
            <person name="Pereira M."/>
            <person name="Perotto S."/>
            <person name="Peter M."/>
            <person name="Riley R."/>
            <person name="Sitrit Y."/>
            <person name="Stielow B."/>
            <person name="Szollosi G."/>
            <person name="Zifcakova L."/>
            <person name="Stursova M."/>
            <person name="Spatafora J.W."/>
            <person name="Tedersoo L."/>
            <person name="Vaario L.-M."/>
            <person name="Yamada A."/>
            <person name="Yan M."/>
            <person name="Wang P."/>
            <person name="Xu J."/>
            <person name="Bruns T."/>
            <person name="Baldrian P."/>
            <person name="Vilgalys R."/>
            <person name="Henrissat B."/>
            <person name="Grigoriev I.V."/>
            <person name="Hibbett D."/>
            <person name="Nagy L.G."/>
            <person name="Martin F.M."/>
        </authorList>
    </citation>
    <scope>NUCLEOTIDE SEQUENCE</scope>
    <source>
        <strain evidence="3">BED1</strain>
    </source>
</reference>
<keyword evidence="1" id="KW-0175">Coiled coil</keyword>
<sequence length="867" mass="98665">MSIAALSSQLRLALEDPADKYSREQVLDAVDDFVGGCAPSEKPEVQLFAVEEELQTVYNNVVDHTSLGHTEVFLGVLYHLRPLLSPTSIISTWFDLVLRPALREPKLPTTSVTHAKELIILAAENEDRRYPEKVHGFRRRLMDHLLDAYGPGDDILEWAKLDQKQRDKRYLWKSNLEDLLVKFGLKCPVAFMTQVKAAFGTPASRLQLLTLLDCFTSDPEFELHAAIFARHPLMNSLLNSLLLDNSPTTCTIGLTMLVKLLPIFAVKACEELKIFLPRLFLILARTICWEVLSSSDLPSTTLVDDDTHFGAGKQAEEYGRLPALEPRPELGWERLELRLTTSSSPPSDAYFSSLYYLFPCNLFRFLSGPAAYLGDSLESPYTVNWQDALDEDDIRCKAEPLLRSRVVNPRLIWRDWLKELTEPDLWASYSISQIASECVMLNIRNIALGSRSSSVETDATLDLPRVVFPSMVMTPEDNSGVPTPHPGHINLPPVKARVSLQDMVTTSVTLKSNLDIDVEYLGIPWSALLFPPGSSSPAKASIELPPESAGGAEGTQLPSHVAEAISSLQREVLLLRSELNFELWHSRENVRHIARLYQNHVLSKNAEADRQALHNKLRQYKAQVHSLEQELREHREQSSSAKNKYADWNTELQKKLREFREEKKAWVSEVAALRTAEKEAKALFAAQEKLLADAEKEAFELRTRQKENQHKVDRLHDYEQQIEQLVRMQKHWDADFQRFNARGEEIELIKSKYRQMEMLLESHEKARDKSEDEARAYRRQNQALEAKLALMQKKCEASRRIPEAEITAIVREKSELATTNARLREDNAELKDEMDEMRAALEGLKAQLSGQRGLIYESRQRTGTMVP</sequence>
<evidence type="ECO:0000313" key="4">
    <source>
        <dbReference type="Proteomes" id="UP001194468"/>
    </source>
</evidence>
<evidence type="ECO:0000256" key="1">
    <source>
        <dbReference type="SAM" id="Coils"/>
    </source>
</evidence>
<evidence type="ECO:0000256" key="2">
    <source>
        <dbReference type="SAM" id="MobiDB-lite"/>
    </source>
</evidence>
<proteinExistence type="predicted"/>
<feature type="coiled-coil region" evidence="1">
    <location>
        <begin position="746"/>
        <end position="847"/>
    </location>
</feature>
<organism evidence="3 4">
    <name type="scientific">Boletus edulis BED1</name>
    <dbReference type="NCBI Taxonomy" id="1328754"/>
    <lineage>
        <taxon>Eukaryota</taxon>
        <taxon>Fungi</taxon>
        <taxon>Dikarya</taxon>
        <taxon>Basidiomycota</taxon>
        <taxon>Agaricomycotina</taxon>
        <taxon>Agaricomycetes</taxon>
        <taxon>Agaricomycetidae</taxon>
        <taxon>Boletales</taxon>
        <taxon>Boletineae</taxon>
        <taxon>Boletaceae</taxon>
        <taxon>Boletoideae</taxon>
        <taxon>Boletus</taxon>
    </lineage>
</organism>
<dbReference type="PANTHER" id="PTHR15154:SF2">
    <property type="entry name" value="HAMARTIN"/>
    <property type="match status" value="1"/>
</dbReference>
<dbReference type="GO" id="GO:0051726">
    <property type="term" value="P:regulation of cell cycle"/>
    <property type="evidence" value="ECO:0007669"/>
    <property type="project" value="TreeGrafter"/>
</dbReference>
<evidence type="ECO:0000313" key="3">
    <source>
        <dbReference type="EMBL" id="KAF8447688.1"/>
    </source>
</evidence>
<dbReference type="GO" id="GO:0033596">
    <property type="term" value="C:TSC1-TSC2 complex"/>
    <property type="evidence" value="ECO:0007669"/>
    <property type="project" value="TreeGrafter"/>
</dbReference>
<reference evidence="3" key="2">
    <citation type="journal article" date="2020" name="Nat. Commun.">
        <title>Large-scale genome sequencing of mycorrhizal fungi provides insights into the early evolution of symbiotic traits.</title>
        <authorList>
            <person name="Miyauchi S."/>
            <person name="Kiss E."/>
            <person name="Kuo A."/>
            <person name="Drula E."/>
            <person name="Kohler A."/>
            <person name="Sanchez-Garcia M."/>
            <person name="Morin E."/>
            <person name="Andreopoulos B."/>
            <person name="Barry K.W."/>
            <person name="Bonito G."/>
            <person name="Buee M."/>
            <person name="Carver A."/>
            <person name="Chen C."/>
            <person name="Cichocki N."/>
            <person name="Clum A."/>
            <person name="Culley D."/>
            <person name="Crous P.W."/>
            <person name="Fauchery L."/>
            <person name="Girlanda M."/>
            <person name="Hayes R.D."/>
            <person name="Keri Z."/>
            <person name="LaButti K."/>
            <person name="Lipzen A."/>
            <person name="Lombard V."/>
            <person name="Magnuson J."/>
            <person name="Maillard F."/>
            <person name="Murat C."/>
            <person name="Nolan M."/>
            <person name="Ohm R.A."/>
            <person name="Pangilinan J."/>
            <person name="Pereira M.F."/>
            <person name="Perotto S."/>
            <person name="Peter M."/>
            <person name="Pfister S."/>
            <person name="Riley R."/>
            <person name="Sitrit Y."/>
            <person name="Stielow J.B."/>
            <person name="Szollosi G."/>
            <person name="Zifcakova L."/>
            <person name="Stursova M."/>
            <person name="Spatafora J.W."/>
            <person name="Tedersoo L."/>
            <person name="Vaario L.M."/>
            <person name="Yamada A."/>
            <person name="Yan M."/>
            <person name="Wang P."/>
            <person name="Xu J."/>
            <person name="Bruns T."/>
            <person name="Baldrian P."/>
            <person name="Vilgalys R."/>
            <person name="Dunand C."/>
            <person name="Henrissat B."/>
            <person name="Grigoriev I.V."/>
            <person name="Hibbett D."/>
            <person name="Nagy L.G."/>
            <person name="Martin F.M."/>
        </authorList>
    </citation>
    <scope>NUCLEOTIDE SEQUENCE</scope>
    <source>
        <strain evidence="3">BED1</strain>
    </source>
</reference>
<evidence type="ECO:0008006" key="5">
    <source>
        <dbReference type="Google" id="ProtNLM"/>
    </source>
</evidence>
<dbReference type="Proteomes" id="UP001194468">
    <property type="component" value="Unassembled WGS sequence"/>
</dbReference>
<dbReference type="InterPro" id="IPR007483">
    <property type="entry name" value="Hamartin"/>
</dbReference>
<comment type="caution">
    <text evidence="3">The sequence shown here is derived from an EMBL/GenBank/DDBJ whole genome shotgun (WGS) entry which is preliminary data.</text>
</comment>
<name>A0AAD4GKF7_BOLED</name>
<protein>
    <recommendedName>
        <fullName evidence="5">Hamartin</fullName>
    </recommendedName>
</protein>
<feature type="coiled-coil region" evidence="1">
    <location>
        <begin position="603"/>
        <end position="704"/>
    </location>
</feature>
<keyword evidence="4" id="KW-1185">Reference proteome</keyword>
<dbReference type="GO" id="GO:0032007">
    <property type="term" value="P:negative regulation of TOR signaling"/>
    <property type="evidence" value="ECO:0007669"/>
    <property type="project" value="TreeGrafter"/>
</dbReference>
<dbReference type="AlphaFoldDB" id="A0AAD4GKF7"/>